<evidence type="ECO:0000313" key="1">
    <source>
        <dbReference type="EMBL" id="TIH27053.1"/>
    </source>
</evidence>
<keyword evidence="2" id="KW-1185">Reference proteome</keyword>
<dbReference type="Proteomes" id="UP000306192">
    <property type="component" value="Unassembled WGS sequence"/>
</dbReference>
<dbReference type="EMBL" id="QYRT01000081">
    <property type="protein sequence ID" value="TIH27053.1"/>
    <property type="molecule type" value="Genomic_DNA"/>
</dbReference>
<name>A0A4T2B7P4_9MICO</name>
<evidence type="ECO:0000313" key="2">
    <source>
        <dbReference type="Proteomes" id="UP000306192"/>
    </source>
</evidence>
<organism evidence="1 2">
    <name type="scientific">Subtercola vilae</name>
    <dbReference type="NCBI Taxonomy" id="2056433"/>
    <lineage>
        <taxon>Bacteria</taxon>
        <taxon>Bacillati</taxon>
        <taxon>Actinomycetota</taxon>
        <taxon>Actinomycetes</taxon>
        <taxon>Micrococcales</taxon>
        <taxon>Microbacteriaceae</taxon>
        <taxon>Subtercola</taxon>
    </lineage>
</organism>
<proteinExistence type="predicted"/>
<dbReference type="AlphaFoldDB" id="A0A4T2B7P4"/>
<reference evidence="1 2" key="1">
    <citation type="journal article" date="2019" name="Microorganisms">
        <title>Systematic Affiliation and Genome Analysis of Subtercola vilae DB165(T) with Particular Emphasis on Cold Adaptation of an Isolate from a High-Altitude Cold Volcano Lake.</title>
        <authorList>
            <person name="Villalobos A.S."/>
            <person name="Wiese J."/>
            <person name="Imhoff J.F."/>
            <person name="Dorador C."/>
            <person name="Keller A."/>
            <person name="Hentschel U."/>
        </authorList>
    </citation>
    <scope>NUCLEOTIDE SEQUENCE [LARGE SCALE GENOMIC DNA]</scope>
    <source>
        <strain evidence="1 2">DB165</strain>
    </source>
</reference>
<sequence>MKFRKKPVVIEAMLFAGGAFTTAAENIAITTLEGTMAASIGDYIIKGVAGEFYPCKPEIFEQTYEPALTPEASK</sequence>
<dbReference type="OrthoDB" id="1814561at2"/>
<gene>
    <name evidence="1" type="ORF">D4765_18780</name>
</gene>
<comment type="caution">
    <text evidence="1">The sequence shown here is derived from an EMBL/GenBank/DDBJ whole genome shotgun (WGS) entry which is preliminary data.</text>
</comment>
<protein>
    <submittedName>
        <fullName evidence="1">Uncharacterized protein</fullName>
    </submittedName>
</protein>
<accession>A0A4T2B7P4</accession>